<keyword evidence="1" id="KW-0175">Coiled coil</keyword>
<dbReference type="Pfam" id="PF00566">
    <property type="entry name" value="RabGAP-TBC"/>
    <property type="match status" value="1"/>
</dbReference>
<feature type="domain" description="Rab-GAP TBC" evidence="4">
    <location>
        <begin position="650"/>
        <end position="849"/>
    </location>
</feature>
<evidence type="ECO:0000313" key="5">
    <source>
        <dbReference type="EMBL" id="CAD2173341.1"/>
    </source>
</evidence>
<dbReference type="InterPro" id="IPR011993">
    <property type="entry name" value="PH-like_dom_sf"/>
</dbReference>
<dbReference type="InterPro" id="IPR050302">
    <property type="entry name" value="Rab_GAP_TBC_domain"/>
</dbReference>
<comment type="caution">
    <text evidence="5">The sequence shown here is derived from an EMBL/GenBank/DDBJ whole genome shotgun (WGS) entry which is preliminary data.</text>
</comment>
<name>A0A6V7VGM4_MELEN</name>
<protein>
    <submittedName>
        <fullName evidence="5">Uncharacterized protein</fullName>
    </submittedName>
</protein>
<dbReference type="InterPro" id="IPR036322">
    <property type="entry name" value="WD40_repeat_dom_sf"/>
</dbReference>
<dbReference type="Gene3D" id="1.10.8.270">
    <property type="entry name" value="putative rabgap domain of human tbc1 domain family member 14 like domains"/>
    <property type="match status" value="1"/>
</dbReference>
<feature type="coiled-coil region" evidence="1">
    <location>
        <begin position="428"/>
        <end position="521"/>
    </location>
</feature>
<dbReference type="Gene3D" id="1.10.472.80">
    <property type="entry name" value="Ypt/Rab-GAP domain of gyp1p, domain 3"/>
    <property type="match status" value="1"/>
</dbReference>
<reference evidence="5 6" key="1">
    <citation type="submission" date="2020-08" db="EMBL/GenBank/DDBJ databases">
        <authorList>
            <person name="Koutsovoulos G."/>
            <person name="Danchin GJ E."/>
        </authorList>
    </citation>
    <scope>NUCLEOTIDE SEQUENCE [LARGE SCALE GENOMIC DNA]</scope>
</reference>
<accession>A0A6V7VGM4</accession>
<dbReference type="SMART" id="SM00233">
    <property type="entry name" value="PH"/>
    <property type="match status" value="1"/>
</dbReference>
<dbReference type="PROSITE" id="PS50086">
    <property type="entry name" value="TBC_RABGAP"/>
    <property type="match status" value="1"/>
</dbReference>
<organism evidence="5 6">
    <name type="scientific">Meloidogyne enterolobii</name>
    <name type="common">Root-knot nematode worm</name>
    <name type="synonym">Meloidogyne mayaguensis</name>
    <dbReference type="NCBI Taxonomy" id="390850"/>
    <lineage>
        <taxon>Eukaryota</taxon>
        <taxon>Metazoa</taxon>
        <taxon>Ecdysozoa</taxon>
        <taxon>Nematoda</taxon>
        <taxon>Chromadorea</taxon>
        <taxon>Rhabditida</taxon>
        <taxon>Tylenchina</taxon>
        <taxon>Tylenchomorpha</taxon>
        <taxon>Tylenchoidea</taxon>
        <taxon>Meloidogynidae</taxon>
        <taxon>Meloidogyninae</taxon>
        <taxon>Meloidogyne</taxon>
    </lineage>
</organism>
<dbReference type="SUPFAM" id="SSF50978">
    <property type="entry name" value="WD40 repeat-like"/>
    <property type="match status" value="1"/>
</dbReference>
<dbReference type="InterPro" id="IPR000195">
    <property type="entry name" value="Rab-GAP-TBC_dom"/>
</dbReference>
<proteinExistence type="predicted"/>
<dbReference type="FunFam" id="1.10.8.270:FF:000026">
    <property type="entry name" value="TBC (Tre-2/Bub2/Cdc16) domain family"/>
    <property type="match status" value="1"/>
</dbReference>
<feature type="region of interest" description="Disordered" evidence="2">
    <location>
        <begin position="1432"/>
        <end position="1474"/>
    </location>
</feature>
<dbReference type="SUPFAM" id="SSF50729">
    <property type="entry name" value="PH domain-like"/>
    <property type="match status" value="1"/>
</dbReference>
<evidence type="ECO:0000256" key="1">
    <source>
        <dbReference type="SAM" id="Coils"/>
    </source>
</evidence>
<evidence type="ECO:0000256" key="2">
    <source>
        <dbReference type="SAM" id="MobiDB-lite"/>
    </source>
</evidence>
<dbReference type="PANTHER" id="PTHR47219:SF20">
    <property type="entry name" value="TBC1 DOMAIN FAMILY MEMBER 2B"/>
    <property type="match status" value="1"/>
</dbReference>
<sequence>MLLSSPKIKKSSNGPPPSPVGSNCGGLLLLPGPASSTSGCYSPSLSSSAPLTPTAPTMIASSNTRIKEECCFSLEGFLYMKCLSGALSLLSTRKHLYFGLEELNNKLIYYKTKGDFDTRKDCQGQISLNGAFCSLIEGNMRGFILYTETGKKYLLEAENERAADCWLNALQQRRDDCNDKNGIFVDSLPLASIERQRRRHRSRSKSFDQSNNKNNNELNEKLKQQQQKRSATLDGEDNNALFERGRTRTLQQTKDKTTPIDLLLETTTLAEAIITSSPINSPQATTKLENNGVTINGDNENKNSWWKWPTRSSTQQIKNKEEKISSDVILKENNIKKKSDEQKWLVDYWLKNQQQQEEKNEEINLNTKNKLINELIDIPPLPNILCNGNGIHSTTESIKSNSSTSLGTTTNESIKKSIVEENKEENELLILRELSNRQKEQIVELREQLEKAQKLIDENGSVGLAASEFIAKSRFLRSELERINEHRAEANKQIETFRKCLSQSEAEMEEFKREYIHLLQSCVHIPLRDNSACDIVEVKLYGGDEHERRVRKLLEKARQTDPTLPTFEAVLNKNGNEGGEATFHVDGYGFRHSFNEAPLALHFIATQLHAHYQSQSADYVNLKANWRALLNANPDRIEKNRQTRHLCRLGIPRSLRSRVWRLLIDQQVSDLKAHYGTYYFRELCSSQGTPNEKNFSATHQKQVNLDLLRTMPNNVHFMSASCKGVTHLQTVLRAYCLHNPTIGYCQGMNFLVATALLFMSPEDAFWFIVAITERYFDSSYFDQTLTGAQADQEVLKEIVEQKFPQLAEHLDECEIDLTTVTLNWFIALFFDAVPFQTMLRIWDTFLLEGPKVLFRYTIALLGLYQEEILAHTDTISVIKVLKAGVRLTLDVDGLIKYAFEDLNPFPSKIYLRQRQHLYLQVLHERLNKRQQLRQLYNDGYNNRNSSSCNNILFNNAIIASSSDQLADLPIEVIVFSPFVEGCAYVCSGNQKRGKLSVVQLCEKNVHLNALDLEFDCRPISMAIFAPEMAFVSLLSGYIVALHLINYNQSNEENFEKNEAEILWELKLNDVALKLVHDSHRLYACLANGTLTVLENAFERMPSALDLYHIPVAAAPITDALLDGEFLYLAIANKIVILNRYTLSTITSVYVASAAAGSQVPMFEKIRALAMSPHGIWLVTAHSSLLQLWQNGQCEMLFDIRYDHSNRTPSFDEHDDLLDQVEVCSILFHSEEVWVGTIDGYLMLYKVNLNENNEGTKLSTTRFRSSIRRYQPGKRLSAVHGLAQQLPFNGRQQTYYIPTENEKRVEERNSSVECMSMEGQFSRKISVKIDKHTRKYSINVLTLKENIELTSPPPITEPCKLVKGDSSSNCSETHQKVTKKFSFPVKKPLCGQQSVDSALTSILTKKDSPSNFTPTRRRSKLFEPLQQKQQKFLFDDIPSSNEAANSSNEEVEEEEQEELVEEESLKEEEKDEEEYKRKQQFARLIQINNTWRKMSASFCASTALPKQSSSSIDKRRYSCTSSTSTNTNGVNIQERALRIRRKDLDFEEPPTVLLAVKEGEQLPTTLNRQNSLSKFIQNTNITQKIGSPPGSTATTTMLDTTEIKSSLLMTLQMKLKVADKPIRCIALGSDNNGRDVVLTGAGEYGDEEALLRWRRDPNNALWINDPLVDIGAQGRRRNGIPSPTSNN</sequence>
<dbReference type="OrthoDB" id="294251at2759"/>
<gene>
    <name evidence="5" type="ORF">MENT_LOCUS24942</name>
</gene>
<feature type="compositionally biased region" description="Acidic residues" evidence="2">
    <location>
        <begin position="1448"/>
        <end position="1471"/>
    </location>
</feature>
<dbReference type="PANTHER" id="PTHR47219">
    <property type="entry name" value="RAB GTPASE-ACTIVATING PROTEIN 1-LIKE"/>
    <property type="match status" value="1"/>
</dbReference>
<evidence type="ECO:0000259" key="4">
    <source>
        <dbReference type="PROSITE" id="PS50086"/>
    </source>
</evidence>
<evidence type="ECO:0000259" key="3">
    <source>
        <dbReference type="PROSITE" id="PS50003"/>
    </source>
</evidence>
<dbReference type="Pfam" id="PF00169">
    <property type="entry name" value="PH"/>
    <property type="match status" value="1"/>
</dbReference>
<dbReference type="EMBL" id="CAJEWN010000216">
    <property type="protein sequence ID" value="CAD2173341.1"/>
    <property type="molecule type" value="Genomic_DNA"/>
</dbReference>
<dbReference type="GO" id="GO:0031267">
    <property type="term" value="F:small GTPase binding"/>
    <property type="evidence" value="ECO:0007669"/>
    <property type="project" value="TreeGrafter"/>
</dbReference>
<dbReference type="PROSITE" id="PS50003">
    <property type="entry name" value="PH_DOMAIN"/>
    <property type="match status" value="1"/>
</dbReference>
<dbReference type="SUPFAM" id="SSF47923">
    <property type="entry name" value="Ypt/Rab-GAP domain of gyp1p"/>
    <property type="match status" value="2"/>
</dbReference>
<feature type="domain" description="PH" evidence="3">
    <location>
        <begin position="71"/>
        <end position="175"/>
    </location>
</feature>
<dbReference type="Proteomes" id="UP000580250">
    <property type="component" value="Unassembled WGS sequence"/>
</dbReference>
<evidence type="ECO:0000313" key="6">
    <source>
        <dbReference type="Proteomes" id="UP000580250"/>
    </source>
</evidence>
<dbReference type="SMART" id="SM00164">
    <property type="entry name" value="TBC"/>
    <property type="match status" value="1"/>
</dbReference>
<dbReference type="GO" id="GO:0005096">
    <property type="term" value="F:GTPase activator activity"/>
    <property type="evidence" value="ECO:0007669"/>
    <property type="project" value="TreeGrafter"/>
</dbReference>
<feature type="compositionally biased region" description="Low complexity" evidence="2">
    <location>
        <begin position="1438"/>
        <end position="1447"/>
    </location>
</feature>
<dbReference type="InterPro" id="IPR001849">
    <property type="entry name" value="PH_domain"/>
</dbReference>
<dbReference type="InterPro" id="IPR035969">
    <property type="entry name" value="Rab-GAP_TBC_sf"/>
</dbReference>
<feature type="region of interest" description="Disordered" evidence="2">
    <location>
        <begin position="195"/>
        <end position="254"/>
    </location>
</feature>
<dbReference type="Gene3D" id="2.30.29.30">
    <property type="entry name" value="Pleckstrin-homology domain (PH domain)/Phosphotyrosine-binding domain (PTB)"/>
    <property type="match status" value="1"/>
</dbReference>